<dbReference type="InterPro" id="IPR014710">
    <property type="entry name" value="RmlC-like_jellyroll"/>
</dbReference>
<keyword evidence="1" id="KW-0805">Transcription regulation</keyword>
<dbReference type="Pfam" id="PF02311">
    <property type="entry name" value="AraC_binding"/>
    <property type="match status" value="1"/>
</dbReference>
<dbReference type="Gene3D" id="1.10.10.60">
    <property type="entry name" value="Homeodomain-like"/>
    <property type="match status" value="2"/>
</dbReference>
<dbReference type="Gene3D" id="2.60.120.10">
    <property type="entry name" value="Jelly Rolls"/>
    <property type="match status" value="1"/>
</dbReference>
<dbReference type="EMBL" id="AP025298">
    <property type="protein sequence ID" value="BDD02169.1"/>
    <property type="molecule type" value="Genomic_DNA"/>
</dbReference>
<dbReference type="Pfam" id="PF12833">
    <property type="entry name" value="HTH_18"/>
    <property type="match status" value="1"/>
</dbReference>
<evidence type="ECO:0000256" key="3">
    <source>
        <dbReference type="ARBA" id="ARBA00023163"/>
    </source>
</evidence>
<dbReference type="InterPro" id="IPR003313">
    <property type="entry name" value="AraC-bd"/>
</dbReference>
<evidence type="ECO:0000259" key="4">
    <source>
        <dbReference type="PROSITE" id="PS01124"/>
    </source>
</evidence>
<keyword evidence="2" id="KW-0238">DNA-binding</keyword>
<dbReference type="PANTHER" id="PTHR43280">
    <property type="entry name" value="ARAC-FAMILY TRANSCRIPTIONAL REGULATOR"/>
    <property type="match status" value="1"/>
</dbReference>
<reference evidence="5 6" key="1">
    <citation type="submission" date="2021-12" db="EMBL/GenBank/DDBJ databases">
        <title>Genome sequencing of bacteria with rrn-lacking chromosome and rrn-plasmid.</title>
        <authorList>
            <person name="Anda M."/>
            <person name="Iwasaki W."/>
        </authorList>
    </citation>
    <scope>NUCLEOTIDE SEQUENCE [LARGE SCALE GENOMIC DNA]</scope>
    <source>
        <strain evidence="5 6">NBRC 101262</strain>
        <plasmid evidence="5 6">pPP6</plasmid>
    </source>
</reference>
<keyword evidence="3" id="KW-0804">Transcription</keyword>
<evidence type="ECO:0000256" key="2">
    <source>
        <dbReference type="ARBA" id="ARBA00023125"/>
    </source>
</evidence>
<proteinExistence type="predicted"/>
<keyword evidence="6" id="KW-1185">Reference proteome</keyword>
<accession>A0ABM7VMG1</accession>
<evidence type="ECO:0000256" key="1">
    <source>
        <dbReference type="ARBA" id="ARBA00023015"/>
    </source>
</evidence>
<dbReference type="RefSeq" id="WP_338399337.1">
    <property type="nucleotide sequence ID" value="NZ_AP025298.1"/>
</dbReference>
<dbReference type="PRINTS" id="PR00032">
    <property type="entry name" value="HTHARAC"/>
</dbReference>
<dbReference type="InterPro" id="IPR009057">
    <property type="entry name" value="Homeodomain-like_sf"/>
</dbReference>
<dbReference type="PROSITE" id="PS01124">
    <property type="entry name" value="HTH_ARAC_FAMILY_2"/>
    <property type="match status" value="1"/>
</dbReference>
<dbReference type="SUPFAM" id="SSF46689">
    <property type="entry name" value="Homeodomain-like"/>
    <property type="match status" value="2"/>
</dbReference>
<evidence type="ECO:0000313" key="6">
    <source>
        <dbReference type="Proteomes" id="UP001354989"/>
    </source>
</evidence>
<geneLocation type="plasmid" evidence="5 6">
    <name>pPP6</name>
</geneLocation>
<dbReference type="Proteomes" id="UP001354989">
    <property type="component" value="Plasmid pPP6"/>
</dbReference>
<keyword evidence="5" id="KW-0614">Plasmid</keyword>
<sequence length="285" mass="33212">MNIFPEITPISDQELFVLLHHEQATFDYPVHSHKEYELSIICNSEGTRYVGDAIQSYSTFDVVLLGPNILHRWVPTDEKAPNVTVTTLQFQEDLFDSHIFNPHAFTQFLELKQNAKKGIHYQGESARKIKQLVQEIQQEVDFFRVIKFIELCNILAISVEYDLLLSEGYKANVDFMKSRRITASYEYIMQHSHRPISIHEVASQCNMSESAFSHFFKKCTNKSFTQFLLDIRLGRVYQYLIETNRSVSEICYDCGFNNLSNFNRAFKKAKGMTPLAFRKKYNSLD</sequence>
<organism evidence="5 6">
    <name type="scientific">Persicobacter psychrovividus</name>
    <dbReference type="NCBI Taxonomy" id="387638"/>
    <lineage>
        <taxon>Bacteria</taxon>
        <taxon>Pseudomonadati</taxon>
        <taxon>Bacteroidota</taxon>
        <taxon>Cytophagia</taxon>
        <taxon>Cytophagales</taxon>
        <taxon>Persicobacteraceae</taxon>
        <taxon>Persicobacter</taxon>
    </lineage>
</organism>
<gene>
    <name evidence="5" type="ORF">PEPS_44490</name>
</gene>
<protein>
    <submittedName>
        <fullName evidence="5">AraC family transcriptional regulator</fullName>
    </submittedName>
</protein>
<dbReference type="InterPro" id="IPR018060">
    <property type="entry name" value="HTH_AraC"/>
</dbReference>
<evidence type="ECO:0000313" key="5">
    <source>
        <dbReference type="EMBL" id="BDD02169.1"/>
    </source>
</evidence>
<dbReference type="SMART" id="SM00342">
    <property type="entry name" value="HTH_ARAC"/>
    <property type="match status" value="1"/>
</dbReference>
<name>A0ABM7VMG1_9BACT</name>
<dbReference type="PANTHER" id="PTHR43280:SF27">
    <property type="entry name" value="TRANSCRIPTIONAL REGULATOR MTLR"/>
    <property type="match status" value="1"/>
</dbReference>
<feature type="domain" description="HTH araC/xylS-type" evidence="4">
    <location>
        <begin position="182"/>
        <end position="280"/>
    </location>
</feature>
<dbReference type="InterPro" id="IPR020449">
    <property type="entry name" value="Tscrpt_reg_AraC-type_HTH"/>
</dbReference>